<feature type="region of interest" description="Disordered" evidence="4">
    <location>
        <begin position="322"/>
        <end position="358"/>
    </location>
</feature>
<feature type="compositionally biased region" description="Low complexity" evidence="4">
    <location>
        <begin position="422"/>
        <end position="442"/>
    </location>
</feature>
<feature type="region of interest" description="Disordered" evidence="4">
    <location>
        <begin position="506"/>
        <end position="647"/>
    </location>
</feature>
<reference evidence="6" key="1">
    <citation type="journal article" date="2020" name="bioRxiv">
        <title>Comparative genomics of Chlamydomonas.</title>
        <authorList>
            <person name="Craig R.J."/>
            <person name="Hasan A.R."/>
            <person name="Ness R.W."/>
            <person name="Keightley P.D."/>
        </authorList>
    </citation>
    <scope>NUCLEOTIDE SEQUENCE</scope>
    <source>
        <strain evidence="6">SAG 7.73</strain>
    </source>
</reference>
<keyword evidence="1" id="KW-0479">Metal-binding</keyword>
<feature type="region of interest" description="Disordered" evidence="4">
    <location>
        <begin position="1439"/>
        <end position="1499"/>
    </location>
</feature>
<dbReference type="OrthoDB" id="547890at2759"/>
<evidence type="ECO:0000313" key="7">
    <source>
        <dbReference type="Proteomes" id="UP000650467"/>
    </source>
</evidence>
<gene>
    <name evidence="6" type="ORF">HXX76_006524</name>
</gene>
<dbReference type="InterPro" id="IPR004333">
    <property type="entry name" value="SBP_dom"/>
</dbReference>
<feature type="domain" description="SBP-type" evidence="5">
    <location>
        <begin position="92"/>
        <end position="169"/>
    </location>
</feature>
<protein>
    <recommendedName>
        <fullName evidence="5">SBP-type domain-containing protein</fullName>
    </recommendedName>
</protein>
<feature type="compositionally biased region" description="Low complexity" evidence="4">
    <location>
        <begin position="1567"/>
        <end position="1582"/>
    </location>
</feature>
<comment type="caution">
    <text evidence="6">The sequence shown here is derived from an EMBL/GenBank/DDBJ whole genome shotgun (WGS) entry which is preliminary data.</text>
</comment>
<dbReference type="Gene3D" id="4.10.1100.10">
    <property type="entry name" value="Transcription factor, SBP-box domain"/>
    <property type="match status" value="1"/>
</dbReference>
<feature type="region of interest" description="Disordered" evidence="4">
    <location>
        <begin position="242"/>
        <end position="275"/>
    </location>
</feature>
<evidence type="ECO:0000259" key="5">
    <source>
        <dbReference type="PROSITE" id="PS51141"/>
    </source>
</evidence>
<feature type="compositionally biased region" description="Low complexity" evidence="4">
    <location>
        <begin position="710"/>
        <end position="757"/>
    </location>
</feature>
<accession>A0A835W0M0</accession>
<organism evidence="6 7">
    <name type="scientific">Chlamydomonas incerta</name>
    <dbReference type="NCBI Taxonomy" id="51695"/>
    <lineage>
        <taxon>Eukaryota</taxon>
        <taxon>Viridiplantae</taxon>
        <taxon>Chlorophyta</taxon>
        <taxon>core chlorophytes</taxon>
        <taxon>Chlorophyceae</taxon>
        <taxon>CS clade</taxon>
        <taxon>Chlamydomonadales</taxon>
        <taxon>Chlamydomonadaceae</taxon>
        <taxon>Chlamydomonas</taxon>
    </lineage>
</organism>
<feature type="compositionally biased region" description="Polar residues" evidence="4">
    <location>
        <begin position="842"/>
        <end position="852"/>
    </location>
</feature>
<feature type="compositionally biased region" description="Polar residues" evidence="4">
    <location>
        <begin position="242"/>
        <end position="252"/>
    </location>
</feature>
<evidence type="ECO:0000256" key="4">
    <source>
        <dbReference type="SAM" id="MobiDB-lite"/>
    </source>
</evidence>
<feature type="compositionally biased region" description="Low complexity" evidence="4">
    <location>
        <begin position="1442"/>
        <end position="1458"/>
    </location>
</feature>
<feature type="compositionally biased region" description="Pro residues" evidence="4">
    <location>
        <begin position="409"/>
        <end position="421"/>
    </location>
</feature>
<feature type="compositionally biased region" description="Low complexity" evidence="4">
    <location>
        <begin position="929"/>
        <end position="940"/>
    </location>
</feature>
<dbReference type="GO" id="GO:0005634">
    <property type="term" value="C:nucleus"/>
    <property type="evidence" value="ECO:0007669"/>
    <property type="project" value="InterPro"/>
</dbReference>
<feature type="region of interest" description="Disordered" evidence="4">
    <location>
        <begin position="806"/>
        <end position="878"/>
    </location>
</feature>
<dbReference type="InterPro" id="IPR036893">
    <property type="entry name" value="SBP_sf"/>
</dbReference>
<feature type="region of interest" description="Disordered" evidence="4">
    <location>
        <begin position="404"/>
        <end position="454"/>
    </location>
</feature>
<feature type="region of interest" description="Disordered" evidence="4">
    <location>
        <begin position="165"/>
        <end position="196"/>
    </location>
</feature>
<feature type="compositionally biased region" description="Polar residues" evidence="4">
    <location>
        <begin position="1473"/>
        <end position="1482"/>
    </location>
</feature>
<feature type="region of interest" description="Disordered" evidence="4">
    <location>
        <begin position="1"/>
        <end position="23"/>
    </location>
</feature>
<feature type="region of interest" description="Disordered" evidence="4">
    <location>
        <begin position="1362"/>
        <end position="1382"/>
    </location>
</feature>
<feature type="region of interest" description="Disordered" evidence="4">
    <location>
        <begin position="710"/>
        <end position="758"/>
    </location>
</feature>
<keyword evidence="2" id="KW-0863">Zinc-finger</keyword>
<evidence type="ECO:0000256" key="3">
    <source>
        <dbReference type="ARBA" id="ARBA00022833"/>
    </source>
</evidence>
<feature type="compositionally biased region" description="Gly residues" evidence="4">
    <location>
        <begin position="588"/>
        <end position="597"/>
    </location>
</feature>
<dbReference type="PROSITE" id="PS51141">
    <property type="entry name" value="ZF_SBP"/>
    <property type="match status" value="1"/>
</dbReference>
<dbReference type="InterPro" id="IPR044817">
    <property type="entry name" value="SBP-like"/>
</dbReference>
<keyword evidence="7" id="KW-1185">Reference proteome</keyword>
<dbReference type="EMBL" id="JAEHOC010000013">
    <property type="protein sequence ID" value="KAG2436212.1"/>
    <property type="molecule type" value="Genomic_DNA"/>
</dbReference>
<dbReference type="Proteomes" id="UP000650467">
    <property type="component" value="Unassembled WGS sequence"/>
</dbReference>
<dbReference type="PANTHER" id="PTHR31251">
    <property type="entry name" value="SQUAMOSA PROMOTER-BINDING-LIKE PROTEIN 4"/>
    <property type="match status" value="1"/>
</dbReference>
<evidence type="ECO:0000256" key="2">
    <source>
        <dbReference type="ARBA" id="ARBA00022771"/>
    </source>
</evidence>
<dbReference type="GO" id="GO:0003677">
    <property type="term" value="F:DNA binding"/>
    <property type="evidence" value="ECO:0007669"/>
    <property type="project" value="InterPro"/>
</dbReference>
<feature type="compositionally biased region" description="Low complexity" evidence="4">
    <location>
        <begin position="1484"/>
        <end position="1499"/>
    </location>
</feature>
<keyword evidence="3" id="KW-0862">Zinc</keyword>
<dbReference type="SUPFAM" id="SSF103612">
    <property type="entry name" value="SBT domain"/>
    <property type="match status" value="1"/>
</dbReference>
<feature type="compositionally biased region" description="Low complexity" evidence="4">
    <location>
        <begin position="974"/>
        <end position="990"/>
    </location>
</feature>
<name>A0A835W0M0_CHLIN</name>
<evidence type="ECO:0000313" key="6">
    <source>
        <dbReference type="EMBL" id="KAG2436212.1"/>
    </source>
</evidence>
<feature type="region of interest" description="Disordered" evidence="4">
    <location>
        <begin position="964"/>
        <end position="1026"/>
    </location>
</feature>
<feature type="region of interest" description="Disordered" evidence="4">
    <location>
        <begin position="1540"/>
        <end position="1582"/>
    </location>
</feature>
<feature type="compositionally biased region" description="Low complexity" evidence="4">
    <location>
        <begin position="1005"/>
        <end position="1026"/>
    </location>
</feature>
<dbReference type="GO" id="GO:0008270">
    <property type="term" value="F:zinc ion binding"/>
    <property type="evidence" value="ECO:0007669"/>
    <property type="project" value="UniProtKB-KW"/>
</dbReference>
<proteinExistence type="predicted"/>
<evidence type="ECO:0000256" key="1">
    <source>
        <dbReference type="ARBA" id="ARBA00022723"/>
    </source>
</evidence>
<dbReference type="Pfam" id="PF03110">
    <property type="entry name" value="SBP"/>
    <property type="match status" value="1"/>
</dbReference>
<sequence>MSSATPARRRRPVAEQAQEEEDWSIEDWSWDARGMTARKKARTDDASANISGVLAASTSIVVARSVPAVANPKFANLPIYNTLKKLDDAPSNPTCVVEGCGVSLAGLKRYFTRLRICEAHLACPQIVVDGVLSRFCQQCGRFQPLDEFTGKKKSCTARLEKVNARHREKAAAKQGGRRPDPAPGSAPPQWEDGVPPEAVVVPPELLPGTLTVVGGGVVAGGAGTTAAVAAARGGILGAATLSMSGNGQQEPASSGPAAGMRGSSPAISGPAGGAGAADMVRASSLGNGATSSVDGVGAVGGMVGMGSLQGAASLQPAAPAAVSAGGVAGGSSSSAAAAPLNKSGSFGAASSSGAGSSGAVAAAGEEASIAAPGATSAGAEGGAVGPVLRMQRMVTTMGPGIVYYSTRRPTPPPAPAPPKPALDPAASAAPATTSAPARSPSAESERAPTPAEPRVPYWSLVTTAIAIRRSPAASAGSLSLPVAPPPEDVRRALAVARPQLYQPVAVASASPPAEGGSGGGSPPGSVAGSGSQTNLMGMQGESRPSFGASESSGGVGSGSSGVPPRAQPPIAFVEAAAQPAGSTHSAASGGGGVGGSGTAAAPPSPHASQSTDGAATSAAGRGHGSGVVGPDGDVTGTFATSRPSAAPASITHVAERLNTIMSELQPLMQQVQQMQAVDGASGATAAGPLAMPGVAEGVVDAMHRAQSLAAMLQQQQQRQASAEPAPPQQALSYMRVQQSQQQQPPQQQPHQQRGQQPVALQYTQSQSLKSVLIRRPAVQQPQTAQAPAAYMLHPPQQQVQEALQLPPQYSGNGYPASVQLPAASSGNFPPHPSQQAYAVPSHPQQHPQQAYANGNGGGRAPMQVANGHGAPAAAAPMYDADSDDEDMLAELFQAMADDPDIVTANGGFGDGNGHAAAGNGNGNGHHAHMGQAQPMQLQMQHQQQQQQVYYYQQQPQAAPQLPQQVLYGQPGMPPAGYSAPPQQQQPAYAAAPPPPQHYHMDPHSQHQQMQAQHQQQQRMHMQHQQQRQMQYAALLDQQQQQMAAAAEAQARSRTVAVAAQQGIAVHRTALASMPYGVGGAAAAGVWPGMAPASAASMGVVDVPVEMDRVSIKAMNMQPNELPGNLRQGMARWLRGANAEAVAATLRPGCLQLVVDVHRPLAAARGGGDLASLLIPGHDADQAAADVFRFMGQRLRDTYVQVGSQVLQILVGEDPAVVSWEQAAEIGGLEGAKQPRLAACSAAAVCAGGAARLALLGTHLRQTGVNVFARLRGRDLPAATCEVEVEEEGAAGVPVSTPQSRERLGMEVEVPAAGVGLMVVEVGVGHLLGGWWPVLVLPRGRDAAAAELTGLLGPGAASVAVASTAAPASAQEDGEESGERRAGREMLNRRMILDLGQVLDTWAAITAAQTAAAAAAAAAEVAAAAAAAAAAEAEAEALNSPLSPGAESSAGSASSNVSDGGAGAGAGALVGPQRSASPDSPSMTGAGAAAGGLARSSRSSVATATTTVSAAGGWGFTDAGDSFMLSSAMSSTRLTASRVSNAPGAANLAPIGERGRTGSGSGSPPPEHAAGAPSVPSGGRAGGAALSPAAAAGMAAAGRAAALSAAAAAAVASGPSAGVVRQSLCKTSRLLLFSVVRGLPRLTELLLDAAASLAATVVAAPQPVHAADGRGHVAPAAVAAADPALLREALVAAGVDAQVLLPLAVLAGSTATVDVLTCFAQEVLRAPLRLDLPQGPAGMSLLHLAALMDDRGAMSRHLIATQPWAPWAWICLSWCPPGLTENSSSPAAAAADAAAAKADAAEGDAEAEAGASSGSSSSALRLTPGALSLLLGQEEPLRLAASLLSLRDGDVVAGAGPEREAEMEHERRLWQRPALATVPEDEVLCGAVGDVMEAWSRMSAAVLKALCDQLAAARV</sequence>
<feature type="region of interest" description="Disordered" evidence="4">
    <location>
        <begin position="904"/>
        <end position="940"/>
    </location>
</feature>
<dbReference type="PANTHER" id="PTHR31251:SF169">
    <property type="entry name" value="SQUAMOSA PROMOTER-BINDING-LIKE PROTEIN 8"/>
    <property type="match status" value="1"/>
</dbReference>